<dbReference type="SMART" id="SM00900">
    <property type="entry name" value="FMN_bind"/>
    <property type="match status" value="1"/>
</dbReference>
<dbReference type="RefSeq" id="WP_133590600.1">
    <property type="nucleotide sequence ID" value="NZ_CP037953.1"/>
</dbReference>
<sequence length="167" mass="19137">MTRWLFVCLLLASFSLRAESTYLAPDEFLQQTFAGKVPAPELFWFDKEQRRAITDILGHAPHGARTRYWREGKRSAWILDEIGKEHPITFGVVINDQQIERIAVLIYRESRGWEVRSDAFTGQFDGARLTGEQKLSKPIDGITGATLSVRAMQNIARMALYMHQQLP</sequence>
<keyword evidence="4" id="KW-1185">Reference proteome</keyword>
<dbReference type="EMBL" id="SNYM01000008">
    <property type="protein sequence ID" value="TDQ48120.1"/>
    <property type="molecule type" value="Genomic_DNA"/>
</dbReference>
<dbReference type="AlphaFoldDB" id="A0A4R6UM28"/>
<evidence type="ECO:0000259" key="2">
    <source>
        <dbReference type="SMART" id="SM00900"/>
    </source>
</evidence>
<dbReference type="GO" id="GO:0010181">
    <property type="term" value="F:FMN binding"/>
    <property type="evidence" value="ECO:0007669"/>
    <property type="project" value="InterPro"/>
</dbReference>
<comment type="caution">
    <text evidence="3">The sequence shown here is derived from an EMBL/GenBank/DDBJ whole genome shotgun (WGS) entry which is preliminary data.</text>
</comment>
<feature type="chain" id="PRO_5020985878" evidence="1">
    <location>
        <begin position="19"/>
        <end position="167"/>
    </location>
</feature>
<dbReference type="Proteomes" id="UP000295375">
    <property type="component" value="Unassembled WGS sequence"/>
</dbReference>
<keyword evidence="1" id="KW-0732">Signal</keyword>
<evidence type="ECO:0000256" key="1">
    <source>
        <dbReference type="SAM" id="SignalP"/>
    </source>
</evidence>
<name>A0A4R6UM28_9GAMM</name>
<proteinExistence type="predicted"/>
<evidence type="ECO:0000313" key="3">
    <source>
        <dbReference type="EMBL" id="TDQ48120.1"/>
    </source>
</evidence>
<protein>
    <submittedName>
        <fullName evidence="3">FMN-binding protein</fullName>
    </submittedName>
</protein>
<feature type="domain" description="FMN-binding" evidence="2">
    <location>
        <begin position="83"/>
        <end position="163"/>
    </location>
</feature>
<feature type="signal peptide" evidence="1">
    <location>
        <begin position="1"/>
        <end position="18"/>
    </location>
</feature>
<dbReference type="GO" id="GO:0016020">
    <property type="term" value="C:membrane"/>
    <property type="evidence" value="ECO:0007669"/>
    <property type="project" value="InterPro"/>
</dbReference>
<dbReference type="InterPro" id="IPR007329">
    <property type="entry name" value="FMN-bd"/>
</dbReference>
<accession>A0A4R6UM28</accession>
<organism evidence="3 4">
    <name type="scientific">Permianibacter aggregans</name>
    <dbReference type="NCBI Taxonomy" id="1510150"/>
    <lineage>
        <taxon>Bacteria</taxon>
        <taxon>Pseudomonadati</taxon>
        <taxon>Pseudomonadota</taxon>
        <taxon>Gammaproteobacteria</taxon>
        <taxon>Pseudomonadales</taxon>
        <taxon>Pseudomonadaceae</taxon>
        <taxon>Permianibacter</taxon>
    </lineage>
</organism>
<dbReference type="OrthoDB" id="9778782at2"/>
<dbReference type="Pfam" id="PF04205">
    <property type="entry name" value="FMN_bind"/>
    <property type="match status" value="1"/>
</dbReference>
<gene>
    <name evidence="3" type="ORF">EV696_108100</name>
</gene>
<reference evidence="3 4" key="1">
    <citation type="submission" date="2019-03" db="EMBL/GenBank/DDBJ databases">
        <title>Genomic Encyclopedia of Type Strains, Phase IV (KMG-IV): sequencing the most valuable type-strain genomes for metagenomic binning, comparative biology and taxonomic classification.</title>
        <authorList>
            <person name="Goeker M."/>
        </authorList>
    </citation>
    <scope>NUCLEOTIDE SEQUENCE [LARGE SCALE GENOMIC DNA]</scope>
    <source>
        <strain evidence="3 4">DSM 103792</strain>
    </source>
</reference>
<evidence type="ECO:0000313" key="4">
    <source>
        <dbReference type="Proteomes" id="UP000295375"/>
    </source>
</evidence>